<gene>
    <name evidence="2" type="ORF">JTE90_029502</name>
</gene>
<feature type="signal peptide" evidence="1">
    <location>
        <begin position="1"/>
        <end position="18"/>
    </location>
</feature>
<evidence type="ECO:0000313" key="2">
    <source>
        <dbReference type="EMBL" id="KAG8183144.1"/>
    </source>
</evidence>
<evidence type="ECO:0000256" key="1">
    <source>
        <dbReference type="SAM" id="SignalP"/>
    </source>
</evidence>
<comment type="caution">
    <text evidence="2">The sequence shown here is derived from an EMBL/GenBank/DDBJ whole genome shotgun (WGS) entry which is preliminary data.</text>
</comment>
<dbReference type="AlphaFoldDB" id="A0AAV6UH95"/>
<reference evidence="2 3" key="1">
    <citation type="journal article" date="2022" name="Nat. Ecol. Evol.">
        <title>A masculinizing supergene underlies an exaggerated male reproductive morph in a spider.</title>
        <authorList>
            <person name="Hendrickx F."/>
            <person name="De Corte Z."/>
            <person name="Sonet G."/>
            <person name="Van Belleghem S.M."/>
            <person name="Kostlbacher S."/>
            <person name="Vangestel C."/>
        </authorList>
    </citation>
    <scope>NUCLEOTIDE SEQUENCE [LARGE SCALE GENOMIC DNA]</scope>
    <source>
        <strain evidence="2">W744_W776</strain>
    </source>
</reference>
<organism evidence="2 3">
    <name type="scientific">Oedothorax gibbosus</name>
    <dbReference type="NCBI Taxonomy" id="931172"/>
    <lineage>
        <taxon>Eukaryota</taxon>
        <taxon>Metazoa</taxon>
        <taxon>Ecdysozoa</taxon>
        <taxon>Arthropoda</taxon>
        <taxon>Chelicerata</taxon>
        <taxon>Arachnida</taxon>
        <taxon>Araneae</taxon>
        <taxon>Araneomorphae</taxon>
        <taxon>Entelegynae</taxon>
        <taxon>Araneoidea</taxon>
        <taxon>Linyphiidae</taxon>
        <taxon>Erigoninae</taxon>
        <taxon>Oedothorax</taxon>
    </lineage>
</organism>
<proteinExistence type="predicted"/>
<accession>A0AAV6UH95</accession>
<protein>
    <submittedName>
        <fullName evidence="2">Uncharacterized protein</fullName>
    </submittedName>
</protein>
<dbReference type="EMBL" id="JAFNEN010000430">
    <property type="protein sequence ID" value="KAG8183144.1"/>
    <property type="molecule type" value="Genomic_DNA"/>
</dbReference>
<evidence type="ECO:0000313" key="3">
    <source>
        <dbReference type="Proteomes" id="UP000827092"/>
    </source>
</evidence>
<name>A0AAV6UH95_9ARAC</name>
<dbReference type="Proteomes" id="UP000827092">
    <property type="component" value="Unassembled WGS sequence"/>
</dbReference>
<keyword evidence="3" id="KW-1185">Reference proteome</keyword>
<keyword evidence="1" id="KW-0732">Signal</keyword>
<feature type="chain" id="PRO_5043664029" evidence="1">
    <location>
        <begin position="19"/>
        <end position="517"/>
    </location>
</feature>
<sequence length="517" mass="60419">MNLFSFLIVCAAIVGSQSMKEEPKINFGMCVPELSKFDASGILHYVNLPENADVKELLRYMRDIFNDDGYEKHTMDKSKTENFVDEFFGKSEMNHIMADVLVAQKKANKQKSLCIINKILGDNETRDFNVYDEGFKEIIRKVRLRVKNFKYDEEKFQAFVQKFFGKSKMSDQVSELLKTGVEMSRSMLLQLLNLNIGENIQGSFFQDADLKKLLRNVRAVLQNYKIDEDEIRDFLEEEMGLGENELTEVLPQLLKIRADFSKHSLINYISRYLGDKETKWDFSHQQAEFEKLLRKLRDMIHNYIFDEYFIRGLVHVVLEIKSKQEVTKEIAELIVIGLEMLKQYLNDFINTALGDIETPSAFSQTVDLRKLELLRYRLLNNDYGEGIHHFRNFIVQVSQHQHQLMVGPVYNLLISKGETIRQSLLEFIDKILQDREGTSSKQQANPTGFRLKKRLEKLISRMKYNLSTREGVRENKLLMKKAKAGYKKLLISGFDLNGKYKRIFKDLVEFDQSSSKF</sequence>